<dbReference type="PANTHER" id="PTHR12778:SF10">
    <property type="entry name" value="MAJOR FACILITATOR SUPERFAMILY DOMAIN-CONTAINING PROTEIN 3"/>
    <property type="match status" value="1"/>
</dbReference>
<sequence length="435" mass="46687">MLFLGFSAGLPFMLVFATLTAWLREFDVSRTAIGFFSWVGITYSIKFIWSPVVDRLPLPGLTRWLGRRRAWILLGQIGIAAGLTGMAFTDPQAALWPIALCALLVAFSSATQDVAIDAFRIESDIDRYQGALAAAYQMGYRMAILASYTGALYLAEILNWQLAYLTMAALVGVGMVTVMLRPEPLPCVDRISAGREPRAAAFAERHAELPGWARQAGAWLVGAVVCPVTDFFGRYGRFALIMLGLVASFRITDIAMASMANPLYIDLGYSKAVIANISGAYGLAMTIIGALLGGALTARFGLLRPLLAGAILAAATNLLFAWMAGQGGATWALVLTISADNLSGGIAGSVFIAWLSSLTSTTYTATQYALFSSLMTLPGKFLSGFGGLVVDTLNYPVFFIISAVMGLPAIFLIMIIMRYASRRETVDAEPLRNGQ</sequence>
<keyword evidence="3 6" id="KW-0812">Transmembrane</keyword>
<dbReference type="SUPFAM" id="SSF103473">
    <property type="entry name" value="MFS general substrate transporter"/>
    <property type="match status" value="1"/>
</dbReference>
<comment type="subcellular location">
    <subcellularLocation>
        <location evidence="1">Membrane</location>
        <topology evidence="1">Multi-pass membrane protein</topology>
    </subcellularLocation>
</comment>
<dbReference type="InterPro" id="IPR011701">
    <property type="entry name" value="MFS"/>
</dbReference>
<keyword evidence="4 6" id="KW-1133">Transmembrane helix</keyword>
<evidence type="ECO:0000259" key="7">
    <source>
        <dbReference type="PROSITE" id="PS50850"/>
    </source>
</evidence>
<dbReference type="InterPro" id="IPR020846">
    <property type="entry name" value="MFS_dom"/>
</dbReference>
<accession>A0ABV3T7U1</accession>
<dbReference type="InterPro" id="IPR004752">
    <property type="entry name" value="AmpG_permease/AT-1"/>
</dbReference>
<feature type="transmembrane region" description="Helical" evidence="6">
    <location>
        <begin position="368"/>
        <end position="389"/>
    </location>
</feature>
<feature type="transmembrane region" description="Helical" evidence="6">
    <location>
        <begin position="306"/>
        <end position="325"/>
    </location>
</feature>
<proteinExistence type="predicted"/>
<feature type="transmembrane region" description="Helical" evidence="6">
    <location>
        <begin position="94"/>
        <end position="119"/>
    </location>
</feature>
<evidence type="ECO:0000256" key="4">
    <source>
        <dbReference type="ARBA" id="ARBA00022989"/>
    </source>
</evidence>
<evidence type="ECO:0000256" key="5">
    <source>
        <dbReference type="ARBA" id="ARBA00023136"/>
    </source>
</evidence>
<dbReference type="Proteomes" id="UP001556637">
    <property type="component" value="Unassembled WGS sequence"/>
</dbReference>
<evidence type="ECO:0000313" key="8">
    <source>
        <dbReference type="EMBL" id="MEX0431259.1"/>
    </source>
</evidence>
<feature type="transmembrane region" description="Helical" evidence="6">
    <location>
        <begin position="331"/>
        <end position="356"/>
    </location>
</feature>
<evidence type="ECO:0000256" key="1">
    <source>
        <dbReference type="ARBA" id="ARBA00004141"/>
    </source>
</evidence>
<feature type="transmembrane region" description="Helical" evidence="6">
    <location>
        <begin position="395"/>
        <end position="416"/>
    </location>
</feature>
<comment type="caution">
    <text evidence="8">The sequence shown here is derived from an EMBL/GenBank/DDBJ whole genome shotgun (WGS) entry which is preliminary data.</text>
</comment>
<keyword evidence="2" id="KW-0813">Transport</keyword>
<feature type="transmembrane region" description="Helical" evidence="6">
    <location>
        <begin position="70"/>
        <end position="88"/>
    </location>
</feature>
<feature type="transmembrane region" description="Helical" evidence="6">
    <location>
        <begin position="33"/>
        <end position="49"/>
    </location>
</feature>
<dbReference type="EMBL" id="JBAKFF010000001">
    <property type="protein sequence ID" value="MEX0431259.1"/>
    <property type="molecule type" value="Genomic_DNA"/>
</dbReference>
<protein>
    <submittedName>
        <fullName evidence="8">MFS transporter</fullName>
    </submittedName>
</protein>
<dbReference type="PROSITE" id="PS50850">
    <property type="entry name" value="MFS"/>
    <property type="match status" value="1"/>
</dbReference>
<evidence type="ECO:0000256" key="6">
    <source>
        <dbReference type="SAM" id="Phobius"/>
    </source>
</evidence>
<feature type="transmembrane region" description="Helical" evidence="6">
    <location>
        <begin position="131"/>
        <end position="155"/>
    </location>
</feature>
<reference evidence="8 9" key="1">
    <citation type="submission" date="2024-02" db="EMBL/GenBank/DDBJ databases">
        <title>New especies of Spiribacter isolated from saline water.</title>
        <authorList>
            <person name="Leon M.J."/>
            <person name="De La Haba R."/>
            <person name="Sanchez-Porro C."/>
            <person name="Ventosa A."/>
        </authorList>
    </citation>
    <scope>NUCLEOTIDE SEQUENCE [LARGE SCALE GENOMIC DNA]</scope>
    <source>
        <strain evidence="9">ag22IC4-189</strain>
    </source>
</reference>
<name>A0ABV3T7U1_9GAMM</name>
<evidence type="ECO:0000256" key="2">
    <source>
        <dbReference type="ARBA" id="ARBA00022448"/>
    </source>
</evidence>
<evidence type="ECO:0000313" key="9">
    <source>
        <dbReference type="Proteomes" id="UP001556637"/>
    </source>
</evidence>
<feature type="domain" description="Major facilitator superfamily (MFS) profile" evidence="7">
    <location>
        <begin position="1"/>
        <end position="420"/>
    </location>
</feature>
<dbReference type="NCBIfam" id="TIGR00901">
    <property type="entry name" value="2A0125"/>
    <property type="match status" value="1"/>
</dbReference>
<organism evidence="8 9">
    <name type="scientific">Spiribacter insolitus</name>
    <dbReference type="NCBI Taxonomy" id="3122417"/>
    <lineage>
        <taxon>Bacteria</taxon>
        <taxon>Pseudomonadati</taxon>
        <taxon>Pseudomonadota</taxon>
        <taxon>Gammaproteobacteria</taxon>
        <taxon>Chromatiales</taxon>
        <taxon>Ectothiorhodospiraceae</taxon>
        <taxon>Spiribacter</taxon>
    </lineage>
</organism>
<feature type="transmembrane region" description="Helical" evidence="6">
    <location>
        <begin position="272"/>
        <end position="294"/>
    </location>
</feature>
<evidence type="ECO:0000256" key="3">
    <source>
        <dbReference type="ARBA" id="ARBA00022692"/>
    </source>
</evidence>
<keyword evidence="5 6" id="KW-0472">Membrane</keyword>
<feature type="transmembrane region" description="Helical" evidence="6">
    <location>
        <begin position="161"/>
        <end position="180"/>
    </location>
</feature>
<dbReference type="Pfam" id="PF07690">
    <property type="entry name" value="MFS_1"/>
    <property type="match status" value="2"/>
</dbReference>
<feature type="transmembrane region" description="Helical" evidence="6">
    <location>
        <begin position="238"/>
        <end position="260"/>
    </location>
</feature>
<dbReference type="Gene3D" id="1.20.1250.20">
    <property type="entry name" value="MFS general substrate transporter like domains"/>
    <property type="match status" value="2"/>
</dbReference>
<gene>
    <name evidence="8" type="ORF">V6X30_07585</name>
</gene>
<keyword evidence="9" id="KW-1185">Reference proteome</keyword>
<dbReference type="InterPro" id="IPR036259">
    <property type="entry name" value="MFS_trans_sf"/>
</dbReference>
<dbReference type="PANTHER" id="PTHR12778">
    <property type="entry name" value="SOLUTE CARRIER FAMILY 33 ACETYL-COA TRANSPORTER -RELATED"/>
    <property type="match status" value="1"/>
</dbReference>